<sequence length="131" mass="15547">FIVSFDIYSCIVKQTDDTTFLIVKRNNNIYKINLENLNRQNFPKKMKDYFDIKNIDILENTSSLQDMPKRKINQNAFQIIKNIISTSRFLELLFMNLFIPKRMLGHGGKKYGFIKFGDYSKYISIIFKPQT</sequence>
<reference evidence="1" key="1">
    <citation type="submission" date="2018-05" db="EMBL/GenBank/DDBJ databases">
        <title>Draft genome of Mucuna pruriens seed.</title>
        <authorList>
            <person name="Nnadi N.E."/>
            <person name="Vos R."/>
            <person name="Hasami M.H."/>
            <person name="Devisetty U.K."/>
            <person name="Aguiy J.C."/>
        </authorList>
    </citation>
    <scope>NUCLEOTIDE SEQUENCE [LARGE SCALE GENOMIC DNA]</scope>
    <source>
        <strain evidence="1">JCA_2017</strain>
    </source>
</reference>
<organism evidence="1 2">
    <name type="scientific">Mucuna pruriens</name>
    <name type="common">Velvet bean</name>
    <name type="synonym">Dolichos pruriens</name>
    <dbReference type="NCBI Taxonomy" id="157652"/>
    <lineage>
        <taxon>Eukaryota</taxon>
        <taxon>Viridiplantae</taxon>
        <taxon>Streptophyta</taxon>
        <taxon>Embryophyta</taxon>
        <taxon>Tracheophyta</taxon>
        <taxon>Spermatophyta</taxon>
        <taxon>Magnoliopsida</taxon>
        <taxon>eudicotyledons</taxon>
        <taxon>Gunneridae</taxon>
        <taxon>Pentapetalae</taxon>
        <taxon>rosids</taxon>
        <taxon>fabids</taxon>
        <taxon>Fabales</taxon>
        <taxon>Fabaceae</taxon>
        <taxon>Papilionoideae</taxon>
        <taxon>50 kb inversion clade</taxon>
        <taxon>NPAAA clade</taxon>
        <taxon>indigoferoid/millettioid clade</taxon>
        <taxon>Phaseoleae</taxon>
        <taxon>Mucuna</taxon>
    </lineage>
</organism>
<evidence type="ECO:0000313" key="1">
    <source>
        <dbReference type="EMBL" id="RDX86530.1"/>
    </source>
</evidence>
<keyword evidence="2" id="KW-1185">Reference proteome</keyword>
<feature type="non-terminal residue" evidence="1">
    <location>
        <position position="1"/>
    </location>
</feature>
<evidence type="ECO:0000313" key="2">
    <source>
        <dbReference type="Proteomes" id="UP000257109"/>
    </source>
</evidence>
<comment type="caution">
    <text evidence="1">The sequence shown here is derived from an EMBL/GenBank/DDBJ whole genome shotgun (WGS) entry which is preliminary data.</text>
</comment>
<gene>
    <name evidence="1" type="ORF">CR513_32129</name>
</gene>
<protein>
    <submittedName>
        <fullName evidence="1">Uncharacterized protein</fullName>
    </submittedName>
</protein>
<name>A0A371G7K2_MUCPR</name>
<dbReference type="AlphaFoldDB" id="A0A371G7K2"/>
<dbReference type="Proteomes" id="UP000257109">
    <property type="component" value="Unassembled WGS sequence"/>
</dbReference>
<dbReference type="OrthoDB" id="1932348at2759"/>
<proteinExistence type="predicted"/>
<dbReference type="EMBL" id="QJKJ01006498">
    <property type="protein sequence ID" value="RDX86530.1"/>
    <property type="molecule type" value="Genomic_DNA"/>
</dbReference>
<accession>A0A371G7K2</accession>